<accession>A0A7J0E9K8</accession>
<keyword evidence="3" id="KW-1185">Reference proteome</keyword>
<reference evidence="2 3" key="1">
    <citation type="submission" date="2019-07" db="EMBL/GenBank/DDBJ databases">
        <title>De Novo Assembly of kiwifruit Actinidia rufa.</title>
        <authorList>
            <person name="Sugita-Konishi S."/>
            <person name="Sato K."/>
            <person name="Mori E."/>
            <person name="Abe Y."/>
            <person name="Kisaki G."/>
            <person name="Hamano K."/>
            <person name="Suezawa K."/>
            <person name="Otani M."/>
            <person name="Fukuda T."/>
            <person name="Manabe T."/>
            <person name="Gomi K."/>
            <person name="Tabuchi M."/>
            <person name="Akimitsu K."/>
            <person name="Kataoka I."/>
        </authorList>
    </citation>
    <scope>NUCLEOTIDE SEQUENCE [LARGE SCALE GENOMIC DNA]</scope>
    <source>
        <strain evidence="3">cv. Fuchu</strain>
    </source>
</reference>
<organism evidence="2 3">
    <name type="scientific">Actinidia rufa</name>
    <dbReference type="NCBI Taxonomy" id="165716"/>
    <lineage>
        <taxon>Eukaryota</taxon>
        <taxon>Viridiplantae</taxon>
        <taxon>Streptophyta</taxon>
        <taxon>Embryophyta</taxon>
        <taxon>Tracheophyta</taxon>
        <taxon>Spermatophyta</taxon>
        <taxon>Magnoliopsida</taxon>
        <taxon>eudicotyledons</taxon>
        <taxon>Gunneridae</taxon>
        <taxon>Pentapetalae</taxon>
        <taxon>asterids</taxon>
        <taxon>Ericales</taxon>
        <taxon>Actinidiaceae</taxon>
        <taxon>Actinidia</taxon>
    </lineage>
</organism>
<name>A0A7J0E9K8_9ERIC</name>
<sequence>MWSIPAPSSSLAAPDSATAVSPEAFSKDGRKICVGDCALFKPPQDSPPFVGIIRWLTLHKEENLRLSVNWLHRPADINLEKGTVLGAAPNEVFYSFHRDEIPAA</sequence>
<dbReference type="AlphaFoldDB" id="A0A7J0E9K8"/>
<dbReference type="GO" id="GO:0003682">
    <property type="term" value="F:chromatin binding"/>
    <property type="evidence" value="ECO:0007669"/>
    <property type="project" value="InterPro"/>
</dbReference>
<protein>
    <submittedName>
        <fullName evidence="2">Protein SUO</fullName>
    </submittedName>
</protein>
<dbReference type="InterPro" id="IPR043151">
    <property type="entry name" value="BAH_sf"/>
</dbReference>
<dbReference type="Proteomes" id="UP000585474">
    <property type="component" value="Unassembled WGS sequence"/>
</dbReference>
<dbReference type="Gene3D" id="2.30.30.490">
    <property type="match status" value="1"/>
</dbReference>
<dbReference type="PANTHER" id="PTHR46548:SF1">
    <property type="entry name" value="BAH AND TFIIS DOMAIN-CONTAINING PROTEIN-RELATED"/>
    <property type="match status" value="1"/>
</dbReference>
<dbReference type="InterPro" id="IPR001025">
    <property type="entry name" value="BAH_dom"/>
</dbReference>
<feature type="domain" description="BAH" evidence="1">
    <location>
        <begin position="30"/>
        <end position="104"/>
    </location>
</feature>
<evidence type="ECO:0000313" key="2">
    <source>
        <dbReference type="EMBL" id="GFY83065.1"/>
    </source>
</evidence>
<gene>
    <name evidence="2" type="ORF">Acr_02g0013050</name>
</gene>
<evidence type="ECO:0000259" key="1">
    <source>
        <dbReference type="PROSITE" id="PS51038"/>
    </source>
</evidence>
<dbReference type="OrthoDB" id="1917005at2759"/>
<dbReference type="PANTHER" id="PTHR46548">
    <property type="entry name" value="BAH AND TFIIS DOMAIN-CONTAINING PROTEIN-RELATED"/>
    <property type="match status" value="1"/>
</dbReference>
<dbReference type="EMBL" id="BJWL01000002">
    <property type="protein sequence ID" value="GFY83065.1"/>
    <property type="molecule type" value="Genomic_DNA"/>
</dbReference>
<proteinExistence type="predicted"/>
<evidence type="ECO:0000313" key="3">
    <source>
        <dbReference type="Proteomes" id="UP000585474"/>
    </source>
</evidence>
<comment type="caution">
    <text evidence="2">The sequence shown here is derived from an EMBL/GenBank/DDBJ whole genome shotgun (WGS) entry which is preliminary data.</text>
</comment>
<dbReference type="PROSITE" id="PS51038">
    <property type="entry name" value="BAH"/>
    <property type="match status" value="1"/>
</dbReference>
<dbReference type="Pfam" id="PF01426">
    <property type="entry name" value="BAH"/>
    <property type="match status" value="1"/>
</dbReference>